<evidence type="ECO:0000313" key="2">
    <source>
        <dbReference type="Proteomes" id="UP000256373"/>
    </source>
</evidence>
<sequence length="334" mass="32686">MYNCKKDDPLPTEPDQGKVDDLNKIEIAPVTITPPATVATTEASVEVSAKATEVNGALGGIAASGTVPASVSEAAAAVSAAVPAADLATLSAVTPATIEAVKAGGAIPADVKAALDKAAANPAVQAYLPKFTLPTVGGVTITGRVAAPAGVATTTANAAVSDAIEAIQEASDACIAAADGVYNTKKAALDATKATNDAAATTAYNTAVQAVPAVGACTDPLTAKYAALRAAVDAQVNQALADVDAAQAVLGDLYPVLKTLINIQALNAYAGLNTVQAAEIAACTAANTQRLAAATAARDANLAASQAAYATALAAANVARTALIQSCHNQGGGN</sequence>
<evidence type="ECO:0000313" key="1">
    <source>
        <dbReference type="EMBL" id="REA64492.1"/>
    </source>
</evidence>
<organism evidence="1 2">
    <name type="scientific">Dyadobacter luteus</name>
    <dbReference type="NCBI Taxonomy" id="2259619"/>
    <lineage>
        <taxon>Bacteria</taxon>
        <taxon>Pseudomonadati</taxon>
        <taxon>Bacteroidota</taxon>
        <taxon>Cytophagia</taxon>
        <taxon>Cytophagales</taxon>
        <taxon>Spirosomataceae</taxon>
        <taxon>Dyadobacter</taxon>
    </lineage>
</organism>
<protein>
    <submittedName>
        <fullName evidence="1">Uncharacterized protein</fullName>
    </submittedName>
</protein>
<dbReference type="Proteomes" id="UP000256373">
    <property type="component" value="Unassembled WGS sequence"/>
</dbReference>
<dbReference type="EMBL" id="QNUL01000001">
    <property type="protein sequence ID" value="REA64492.1"/>
    <property type="molecule type" value="Genomic_DNA"/>
</dbReference>
<name>A0A3D8YI81_9BACT</name>
<proteinExistence type="predicted"/>
<reference evidence="1 2" key="1">
    <citation type="submission" date="2018-07" db="EMBL/GenBank/DDBJ databases">
        <title>Dyadobacter roseus sp. nov., isolated from rose rhizosphere soil.</title>
        <authorList>
            <person name="Chen L."/>
        </authorList>
    </citation>
    <scope>NUCLEOTIDE SEQUENCE [LARGE SCALE GENOMIC DNA]</scope>
    <source>
        <strain evidence="1 2">RS19</strain>
    </source>
</reference>
<dbReference type="AlphaFoldDB" id="A0A3D8YI81"/>
<keyword evidence="2" id="KW-1185">Reference proteome</keyword>
<gene>
    <name evidence="1" type="ORF">DSL64_02795</name>
</gene>
<accession>A0A3D8YI81</accession>
<comment type="caution">
    <text evidence="1">The sequence shown here is derived from an EMBL/GenBank/DDBJ whole genome shotgun (WGS) entry which is preliminary data.</text>
</comment>